<feature type="transmembrane region" description="Helical" evidence="7">
    <location>
        <begin position="133"/>
        <end position="159"/>
    </location>
</feature>
<dbReference type="CDD" id="cd06261">
    <property type="entry name" value="TM_PBP2"/>
    <property type="match status" value="2"/>
</dbReference>
<sequence length="542" mass="56960">MALKRQNLLPIAGGVIGLAGLFAFIGLAVFALLLTTGGSVPLALDSYTLSILRFTLVQAGLSTLLSLVFALPVALALARQRHFWGRRWLIRLMALPMGLPVLIGALGLIGIWGRNGLANDLLALLGRQTPVSIYGLTGILIAHVFFNMPLATRLLLAGLERVPPDYWRMAASLGMGPVAIFRMIEWPAVISLLPGIAGLIFMLCATSFTLVLTLGGGPGATTLEVAIYQALRFDFDPPLAVSLATLQLAVTALLLGLLALFPAPDDQTIPDERPVLRLDGKGLAARAWDGVVLLLALFFLVMPLATIAFAGVKADLLKLLGDPSVWRAAGLSLAIAFPAALLALGLSLIFINARTALSSLRRKTIATVTLSRLIGATSSLVLLVPVIVLATGWFLLLRQMGNAAGFAGPVVVAINAIMALPFTMRVLAPAIATHHHRTARLSASLGLGGMAKIRHIDWPGLRRPILTALSFAMALSLGDLGAVALFGANTLATLPWLIYSRMGSYRTADADGLALLLGLVCLVLTMIGTAGGSSAGKTEDRA</sequence>
<feature type="domain" description="ABC transmembrane type-1" evidence="8">
    <location>
        <begin position="52"/>
        <end position="259"/>
    </location>
</feature>
<feature type="transmembrane region" description="Helical" evidence="7">
    <location>
        <begin position="239"/>
        <end position="261"/>
    </location>
</feature>
<feature type="domain" description="ABC transmembrane type-1" evidence="8">
    <location>
        <begin position="329"/>
        <end position="528"/>
    </location>
</feature>
<comment type="caution">
    <text evidence="9">The sequence shown here is derived from an EMBL/GenBank/DDBJ whole genome shotgun (WGS) entry which is preliminary data.</text>
</comment>
<comment type="similarity">
    <text evidence="7">Belongs to the binding-protein-dependent transport system permease family.</text>
</comment>
<evidence type="ECO:0000313" key="9">
    <source>
        <dbReference type="EMBL" id="MVA57901.1"/>
    </source>
</evidence>
<feature type="transmembrane region" description="Helical" evidence="7">
    <location>
        <begin position="192"/>
        <end position="214"/>
    </location>
</feature>
<feature type="transmembrane region" description="Helical" evidence="7">
    <location>
        <begin position="465"/>
        <end position="492"/>
    </location>
</feature>
<dbReference type="PANTHER" id="PTHR30183:SF9">
    <property type="entry name" value="THIAMINE TRANSPORT SYSTEM PERMEASE PROTEIN THIP"/>
    <property type="match status" value="1"/>
</dbReference>
<dbReference type="SUPFAM" id="SSF161098">
    <property type="entry name" value="MetI-like"/>
    <property type="match status" value="2"/>
</dbReference>
<protein>
    <submittedName>
        <fullName evidence="9">Thiamine/thiamine pyrophosphate ABC transporter permease ThiP</fullName>
    </submittedName>
</protein>
<dbReference type="PROSITE" id="PS50928">
    <property type="entry name" value="ABC_TM1"/>
    <property type="match status" value="2"/>
</dbReference>
<dbReference type="EMBL" id="WPHU01000007">
    <property type="protein sequence ID" value="MVA57901.1"/>
    <property type="molecule type" value="Genomic_DNA"/>
</dbReference>
<dbReference type="AlphaFoldDB" id="A0A7K1RIU3"/>
<feature type="transmembrane region" description="Helical" evidence="7">
    <location>
        <begin position="512"/>
        <end position="532"/>
    </location>
</feature>
<evidence type="ECO:0000256" key="1">
    <source>
        <dbReference type="ARBA" id="ARBA00004651"/>
    </source>
</evidence>
<feature type="transmembrane region" description="Helical" evidence="7">
    <location>
        <begin position="331"/>
        <end position="353"/>
    </location>
</feature>
<dbReference type="Proteomes" id="UP000440716">
    <property type="component" value="Unassembled WGS sequence"/>
</dbReference>
<keyword evidence="6 7" id="KW-0472">Membrane</keyword>
<dbReference type="Gene3D" id="1.10.3720.10">
    <property type="entry name" value="MetI-like"/>
    <property type="match status" value="2"/>
</dbReference>
<dbReference type="PANTHER" id="PTHR30183">
    <property type="entry name" value="MOLYBDENUM TRANSPORT SYSTEM PERMEASE PROTEIN MODB"/>
    <property type="match status" value="1"/>
</dbReference>
<evidence type="ECO:0000256" key="4">
    <source>
        <dbReference type="ARBA" id="ARBA00022692"/>
    </source>
</evidence>
<dbReference type="GO" id="GO:0055085">
    <property type="term" value="P:transmembrane transport"/>
    <property type="evidence" value="ECO:0007669"/>
    <property type="project" value="InterPro"/>
</dbReference>
<dbReference type="InterPro" id="IPR035906">
    <property type="entry name" value="MetI-like_sf"/>
</dbReference>
<evidence type="ECO:0000256" key="3">
    <source>
        <dbReference type="ARBA" id="ARBA00022475"/>
    </source>
</evidence>
<evidence type="ECO:0000259" key="8">
    <source>
        <dbReference type="PROSITE" id="PS50928"/>
    </source>
</evidence>
<proteinExistence type="inferred from homology"/>
<keyword evidence="4 7" id="KW-0812">Transmembrane</keyword>
<evidence type="ECO:0000313" key="10">
    <source>
        <dbReference type="Proteomes" id="UP000440716"/>
    </source>
</evidence>
<evidence type="ECO:0000256" key="7">
    <source>
        <dbReference type="RuleBase" id="RU363032"/>
    </source>
</evidence>
<dbReference type="Pfam" id="PF00528">
    <property type="entry name" value="BPD_transp_1"/>
    <property type="match status" value="1"/>
</dbReference>
<feature type="transmembrane region" description="Helical" evidence="7">
    <location>
        <begin position="373"/>
        <end position="397"/>
    </location>
</feature>
<keyword evidence="5 7" id="KW-1133">Transmembrane helix</keyword>
<keyword evidence="3" id="KW-1003">Cell membrane</keyword>
<dbReference type="NCBIfam" id="NF006955">
    <property type="entry name" value="PRK09433.2-3"/>
    <property type="match status" value="1"/>
</dbReference>
<feature type="transmembrane region" description="Helical" evidence="7">
    <location>
        <begin position="54"/>
        <end position="77"/>
    </location>
</feature>
<evidence type="ECO:0000256" key="6">
    <source>
        <dbReference type="ARBA" id="ARBA00023136"/>
    </source>
</evidence>
<feature type="transmembrane region" description="Helical" evidence="7">
    <location>
        <begin position="12"/>
        <end position="34"/>
    </location>
</feature>
<feature type="transmembrane region" description="Helical" evidence="7">
    <location>
        <begin position="89"/>
        <end position="113"/>
    </location>
</feature>
<dbReference type="GO" id="GO:0005886">
    <property type="term" value="C:plasma membrane"/>
    <property type="evidence" value="ECO:0007669"/>
    <property type="project" value="UniProtKB-SubCell"/>
</dbReference>
<dbReference type="InterPro" id="IPR000515">
    <property type="entry name" value="MetI-like"/>
</dbReference>
<keyword evidence="2 7" id="KW-0813">Transport</keyword>
<comment type="subcellular location">
    <subcellularLocation>
        <location evidence="1 7">Cell membrane</location>
        <topology evidence="1 7">Multi-pass membrane protein</topology>
    </subcellularLocation>
</comment>
<feature type="transmembrane region" description="Helical" evidence="7">
    <location>
        <begin position="291"/>
        <end position="311"/>
    </location>
</feature>
<accession>A0A7K1RIU3</accession>
<evidence type="ECO:0000256" key="5">
    <source>
        <dbReference type="ARBA" id="ARBA00022989"/>
    </source>
</evidence>
<gene>
    <name evidence="9" type="primary">thiP</name>
    <name evidence="9" type="ORF">GOZ88_17495</name>
</gene>
<reference evidence="9 10" key="1">
    <citation type="submission" date="2019-12" db="EMBL/GenBank/DDBJ databases">
        <title>Whole-genome sequencing of Allorhizobium vitis.</title>
        <authorList>
            <person name="Gan H.M."/>
            <person name="Szegedi E."/>
            <person name="Burr T."/>
            <person name="Savka M.A."/>
        </authorList>
    </citation>
    <scope>NUCLEOTIDE SEQUENCE [LARGE SCALE GENOMIC DNA]</scope>
    <source>
        <strain evidence="9 10">CG415</strain>
    </source>
</reference>
<feature type="transmembrane region" description="Helical" evidence="7">
    <location>
        <begin position="403"/>
        <end position="427"/>
    </location>
</feature>
<name>A0A7K1RIU3_AGRVI</name>
<evidence type="ECO:0000256" key="2">
    <source>
        <dbReference type="ARBA" id="ARBA00022448"/>
    </source>
</evidence>
<organism evidence="9 10">
    <name type="scientific">Agrobacterium vitis</name>
    <name type="common">Rhizobium vitis</name>
    <dbReference type="NCBI Taxonomy" id="373"/>
    <lineage>
        <taxon>Bacteria</taxon>
        <taxon>Pseudomonadati</taxon>
        <taxon>Pseudomonadota</taxon>
        <taxon>Alphaproteobacteria</taxon>
        <taxon>Hyphomicrobiales</taxon>
        <taxon>Rhizobiaceae</taxon>
        <taxon>Rhizobium/Agrobacterium group</taxon>
        <taxon>Agrobacterium</taxon>
    </lineage>
</organism>